<dbReference type="RefSeq" id="WP_022332444.1">
    <property type="nucleotide sequence ID" value="NZ_DAWDUM010000003.1"/>
</dbReference>
<reference evidence="2" key="1">
    <citation type="submission" date="2022-06" db="EMBL/GenBank/DDBJ databases">
        <title>Isolation of gut microbiota from human fecal samples.</title>
        <authorList>
            <person name="Pamer E.G."/>
            <person name="Barat B."/>
            <person name="Waligurski E."/>
            <person name="Medina S."/>
            <person name="Paddock L."/>
            <person name="Mostad J."/>
        </authorList>
    </citation>
    <scope>NUCLEOTIDE SEQUENCE</scope>
    <source>
        <strain evidence="2">DFI.6.22</strain>
    </source>
</reference>
<dbReference type="AlphaFoldDB" id="A0AAJ1FFK6"/>
<protein>
    <submittedName>
        <fullName evidence="2">HNH endonuclease</fullName>
    </submittedName>
</protein>
<dbReference type="SUPFAM" id="SSF54060">
    <property type="entry name" value="His-Me finger endonucleases"/>
    <property type="match status" value="1"/>
</dbReference>
<keyword evidence="2" id="KW-0540">Nuclease</keyword>
<dbReference type="GO" id="GO:0004519">
    <property type="term" value="F:endonuclease activity"/>
    <property type="evidence" value="ECO:0007669"/>
    <property type="project" value="UniProtKB-KW"/>
</dbReference>
<sequence>MIDVNDFKQEVECIYKDEKYSVRDNGAIFRHPRDGKRPRKYDNFWTFGKANDKHGYMEIASVRVHIIVATAFHGTKPTKEYVVDHIDTNRRNNRPNNLRWVTRLENALENPITRKRIIMRCGSIEAFLANPSLLRENDVTPDFSWMRTVTDAEAQVSKERLLAWAESDKQASGGALGEWVYGRQPISQNDGRLSSADEIDKLQSDSLNGWGQIQTLANERPVEQEHRKRNIMLSLTPGAAQEIYFYNDKPNEYPCTPQEYNGDPLTAYAANLTENAVFWRNNNGDREYVVAKYGFSEDRNSLFIMTKSAYVWRDQDDGDSIAVPITNLSKDEFSEDELNYQLGEVVYEDNLFVHKRVETGFMPKEYLEEIFDECIGKKKKKIDEN</sequence>
<gene>
    <name evidence="2" type="ORF">NE651_02250</name>
</gene>
<dbReference type="EMBL" id="JANGBQ010000002">
    <property type="protein sequence ID" value="MCQ5081710.1"/>
    <property type="molecule type" value="Genomic_DNA"/>
</dbReference>
<evidence type="ECO:0000259" key="1">
    <source>
        <dbReference type="Pfam" id="PF13392"/>
    </source>
</evidence>
<dbReference type="InterPro" id="IPR044925">
    <property type="entry name" value="His-Me_finger_sf"/>
</dbReference>
<evidence type="ECO:0000313" key="3">
    <source>
        <dbReference type="Proteomes" id="UP001205035"/>
    </source>
</evidence>
<dbReference type="Gene3D" id="3.90.75.20">
    <property type="match status" value="1"/>
</dbReference>
<feature type="domain" description="HNH nuclease" evidence="1">
    <location>
        <begin position="63"/>
        <end position="107"/>
    </location>
</feature>
<dbReference type="Pfam" id="PF13392">
    <property type="entry name" value="HNH_3"/>
    <property type="match status" value="1"/>
</dbReference>
<keyword evidence="2" id="KW-0255">Endonuclease</keyword>
<comment type="caution">
    <text evidence="2">The sequence shown here is derived from an EMBL/GenBank/DDBJ whole genome shotgun (WGS) entry which is preliminary data.</text>
</comment>
<keyword evidence="2" id="KW-0378">Hydrolase</keyword>
<accession>A0AAJ1FFK6</accession>
<organism evidence="2 3">
    <name type="scientific">Alistipes onderdonkii</name>
    <dbReference type="NCBI Taxonomy" id="328813"/>
    <lineage>
        <taxon>Bacteria</taxon>
        <taxon>Pseudomonadati</taxon>
        <taxon>Bacteroidota</taxon>
        <taxon>Bacteroidia</taxon>
        <taxon>Bacteroidales</taxon>
        <taxon>Rikenellaceae</taxon>
        <taxon>Alistipes</taxon>
    </lineage>
</organism>
<evidence type="ECO:0000313" key="2">
    <source>
        <dbReference type="EMBL" id="MCQ5081710.1"/>
    </source>
</evidence>
<proteinExistence type="predicted"/>
<dbReference type="Proteomes" id="UP001205035">
    <property type="component" value="Unassembled WGS sequence"/>
</dbReference>
<dbReference type="InterPro" id="IPR003615">
    <property type="entry name" value="HNH_nuc"/>
</dbReference>
<name>A0AAJ1FFK6_9BACT</name>